<dbReference type="Proteomes" id="UP000789845">
    <property type="component" value="Unassembled WGS sequence"/>
</dbReference>
<reference evidence="2" key="1">
    <citation type="submission" date="2021-10" db="EMBL/GenBank/DDBJ databases">
        <authorList>
            <person name="Criscuolo A."/>
        </authorList>
    </citation>
    <scope>NUCLEOTIDE SEQUENCE</scope>
    <source>
        <strain evidence="2">CIP111885</strain>
    </source>
</reference>
<sequence>MKKNRYILCLLVGAFLLYFAVPRFSMFAEGLEGVFTASWMLLALLVMAGNLSAMLYAPKRKAKSRKLTKQTAKRLRYYA</sequence>
<evidence type="ECO:0000256" key="1">
    <source>
        <dbReference type="SAM" id="Phobius"/>
    </source>
</evidence>
<keyword evidence="1" id="KW-0812">Transmembrane</keyword>
<evidence type="ECO:0000313" key="2">
    <source>
        <dbReference type="EMBL" id="CAG9608890.1"/>
    </source>
</evidence>
<name>A0A9C7GB03_9BACI</name>
<dbReference type="AlphaFoldDB" id="A0A9C7GB03"/>
<gene>
    <name evidence="2" type="ORF">NEOCIP111885_02608</name>
</gene>
<dbReference type="RefSeq" id="WP_230497132.1">
    <property type="nucleotide sequence ID" value="NZ_CAKJTG010000013.1"/>
</dbReference>
<keyword evidence="3" id="KW-1185">Reference proteome</keyword>
<keyword evidence="1" id="KW-1133">Transmembrane helix</keyword>
<comment type="caution">
    <text evidence="2">The sequence shown here is derived from an EMBL/GenBank/DDBJ whole genome shotgun (WGS) entry which is preliminary data.</text>
</comment>
<keyword evidence="1" id="KW-0472">Membrane</keyword>
<accession>A0A9C7GB03</accession>
<organism evidence="2 3">
    <name type="scientific">Pseudoneobacillus rhizosphaerae</name>
    <dbReference type="NCBI Taxonomy" id="2880968"/>
    <lineage>
        <taxon>Bacteria</taxon>
        <taxon>Bacillati</taxon>
        <taxon>Bacillota</taxon>
        <taxon>Bacilli</taxon>
        <taxon>Bacillales</taxon>
        <taxon>Bacillaceae</taxon>
        <taxon>Pseudoneobacillus</taxon>
    </lineage>
</organism>
<evidence type="ECO:0000313" key="3">
    <source>
        <dbReference type="Proteomes" id="UP000789845"/>
    </source>
</evidence>
<protein>
    <submittedName>
        <fullName evidence="2">Uncharacterized protein</fullName>
    </submittedName>
</protein>
<feature type="transmembrane region" description="Helical" evidence="1">
    <location>
        <begin position="37"/>
        <end position="57"/>
    </location>
</feature>
<proteinExistence type="predicted"/>
<dbReference type="EMBL" id="CAKJTG010000013">
    <property type="protein sequence ID" value="CAG9608890.1"/>
    <property type="molecule type" value="Genomic_DNA"/>
</dbReference>